<dbReference type="EMBL" id="CAUOFW020000292">
    <property type="protein sequence ID" value="CAK9134027.1"/>
    <property type="molecule type" value="Genomic_DNA"/>
</dbReference>
<protein>
    <submittedName>
        <fullName evidence="2">Uncharacterized protein</fullName>
    </submittedName>
</protein>
<reference evidence="2 3" key="1">
    <citation type="submission" date="2024-02" db="EMBL/GenBank/DDBJ databases">
        <authorList>
            <person name="Vignale AGUSTIN F."/>
            <person name="Sosa J E."/>
            <person name="Modenutti C."/>
        </authorList>
    </citation>
    <scope>NUCLEOTIDE SEQUENCE [LARGE SCALE GENOMIC DNA]</scope>
</reference>
<comment type="caution">
    <text evidence="2">The sequence shown here is derived from an EMBL/GenBank/DDBJ whole genome shotgun (WGS) entry which is preliminary data.</text>
</comment>
<name>A0ABC8QRA1_9AQUA</name>
<proteinExistence type="predicted"/>
<feature type="region of interest" description="Disordered" evidence="1">
    <location>
        <begin position="85"/>
        <end position="109"/>
    </location>
</feature>
<dbReference type="Proteomes" id="UP001642360">
    <property type="component" value="Unassembled WGS sequence"/>
</dbReference>
<organism evidence="2 3">
    <name type="scientific">Ilex paraguariensis</name>
    <name type="common">yerba mate</name>
    <dbReference type="NCBI Taxonomy" id="185542"/>
    <lineage>
        <taxon>Eukaryota</taxon>
        <taxon>Viridiplantae</taxon>
        <taxon>Streptophyta</taxon>
        <taxon>Embryophyta</taxon>
        <taxon>Tracheophyta</taxon>
        <taxon>Spermatophyta</taxon>
        <taxon>Magnoliopsida</taxon>
        <taxon>eudicotyledons</taxon>
        <taxon>Gunneridae</taxon>
        <taxon>Pentapetalae</taxon>
        <taxon>asterids</taxon>
        <taxon>campanulids</taxon>
        <taxon>Aquifoliales</taxon>
        <taxon>Aquifoliaceae</taxon>
        <taxon>Ilex</taxon>
    </lineage>
</organism>
<gene>
    <name evidence="2" type="ORF">ILEXP_LOCUS961</name>
</gene>
<evidence type="ECO:0000313" key="2">
    <source>
        <dbReference type="EMBL" id="CAK9134027.1"/>
    </source>
</evidence>
<accession>A0ABC8QRA1</accession>
<keyword evidence="3" id="KW-1185">Reference proteome</keyword>
<evidence type="ECO:0000256" key="1">
    <source>
        <dbReference type="SAM" id="MobiDB-lite"/>
    </source>
</evidence>
<evidence type="ECO:0000313" key="3">
    <source>
        <dbReference type="Proteomes" id="UP001642360"/>
    </source>
</evidence>
<feature type="compositionally biased region" description="Basic and acidic residues" evidence="1">
    <location>
        <begin position="85"/>
        <end position="100"/>
    </location>
</feature>
<dbReference type="AlphaFoldDB" id="A0ABC8QRA1"/>
<sequence>MVDRKNIGESVAVKQIMDLGFKFFFESVPRCILELCRKFYLRLKKVDTDLMILRTTVRGVTSSVPVTPTLVSEPLLVSMTKPRDPVYEMESKEEQAKSEFDMDDDGYSE</sequence>